<proteinExistence type="predicted"/>
<reference evidence="1 2" key="1">
    <citation type="submission" date="2019-10" db="EMBL/GenBank/DDBJ databases">
        <title>Description of Paenibacillus terricola sp. nov.</title>
        <authorList>
            <person name="Carlier A."/>
            <person name="Qi S."/>
        </authorList>
    </citation>
    <scope>NUCLEOTIDE SEQUENCE [LARGE SCALE GENOMIC DNA]</scope>
    <source>
        <strain evidence="1 2">LMG 31459</strain>
    </source>
</reference>
<name>A0ABX1YPH1_9BACL</name>
<dbReference type="RefSeq" id="WP_171719783.1">
    <property type="nucleotide sequence ID" value="NZ_WHOB01000078.1"/>
</dbReference>
<dbReference type="EMBL" id="WHOB01000078">
    <property type="protein sequence ID" value="NOU82439.1"/>
    <property type="molecule type" value="Genomic_DNA"/>
</dbReference>
<sequence length="125" mass="14536">MKIVNITFPTYLSSIENIENDNIDVFIELEDGVTYTMVVATPQNYYWYMDKEGLDYVPPSPPDIIVRSLTEDNIRKAIEAFAEDDAYWMKLYFLSGKRTGAFDMDRMNKMLAEIKKVNDEILNAE</sequence>
<evidence type="ECO:0000313" key="1">
    <source>
        <dbReference type="EMBL" id="NOU82439.1"/>
    </source>
</evidence>
<comment type="caution">
    <text evidence="1">The sequence shown here is derived from an EMBL/GenBank/DDBJ whole genome shotgun (WGS) entry which is preliminary data.</text>
</comment>
<organism evidence="1 2">
    <name type="scientific">Paenibacillus phytohabitans</name>
    <dbReference type="NCBI Taxonomy" id="2654978"/>
    <lineage>
        <taxon>Bacteria</taxon>
        <taxon>Bacillati</taxon>
        <taxon>Bacillota</taxon>
        <taxon>Bacilli</taxon>
        <taxon>Bacillales</taxon>
        <taxon>Paenibacillaceae</taxon>
        <taxon>Paenibacillus</taxon>
    </lineage>
</organism>
<dbReference type="Proteomes" id="UP000596857">
    <property type="component" value="Unassembled WGS sequence"/>
</dbReference>
<gene>
    <name evidence="1" type="ORF">GC101_26580</name>
</gene>
<accession>A0ABX1YPH1</accession>
<evidence type="ECO:0000313" key="2">
    <source>
        <dbReference type="Proteomes" id="UP000596857"/>
    </source>
</evidence>
<keyword evidence="2" id="KW-1185">Reference proteome</keyword>
<protein>
    <submittedName>
        <fullName evidence="1">Uncharacterized protein</fullName>
    </submittedName>
</protein>